<keyword evidence="1" id="KW-1133">Transmembrane helix</keyword>
<keyword evidence="3" id="KW-1185">Reference proteome</keyword>
<accession>A0A9X4PRN2</accession>
<keyword evidence="1" id="KW-0472">Membrane</keyword>
<sequence length="186" mass="21929">MKNDNELQKQKYKKPELIFIEDSSLSALIPLVGVIIFITIITLLILIYKLPKDLIFEPPKNFIFEDKNLKIYIIISLVISLITFKPLSSKRYINIIEFFVQFILGFTITYIVSYLYNSEDKTITQYIYFSQFSGLINVSIYFIKESIFKKKIKQSILLIFLMILLIFIGVTYIEYATKYLESMIYS</sequence>
<protein>
    <submittedName>
        <fullName evidence="2">Uncharacterized protein</fullName>
    </submittedName>
</protein>
<evidence type="ECO:0000313" key="2">
    <source>
        <dbReference type="EMBL" id="MDG6896393.1"/>
    </source>
</evidence>
<name>A0A9X4PRN2_9PAST</name>
<dbReference type="Proteomes" id="UP001155500">
    <property type="component" value="Unassembled WGS sequence"/>
</dbReference>
<proteinExistence type="predicted"/>
<dbReference type="EMBL" id="LWID01000002">
    <property type="protein sequence ID" value="MDG6896393.1"/>
    <property type="molecule type" value="Genomic_DNA"/>
</dbReference>
<dbReference type="AlphaFoldDB" id="A0A9X4PRN2"/>
<feature type="transmembrane region" description="Helical" evidence="1">
    <location>
        <begin position="155"/>
        <end position="173"/>
    </location>
</feature>
<feature type="transmembrane region" description="Helical" evidence="1">
    <location>
        <begin position="69"/>
        <end position="87"/>
    </location>
</feature>
<keyword evidence="1" id="KW-0812">Transmembrane</keyword>
<dbReference type="RefSeq" id="WP_279573836.1">
    <property type="nucleotide sequence ID" value="NZ_LWID01000002.1"/>
</dbReference>
<evidence type="ECO:0000256" key="1">
    <source>
        <dbReference type="SAM" id="Phobius"/>
    </source>
</evidence>
<gene>
    <name evidence="2" type="ORF">A6A20_12385</name>
</gene>
<organism evidence="2 3">
    <name type="scientific">Volucribacter amazonae</name>
    <dbReference type="NCBI Taxonomy" id="256731"/>
    <lineage>
        <taxon>Bacteria</taxon>
        <taxon>Pseudomonadati</taxon>
        <taxon>Pseudomonadota</taxon>
        <taxon>Gammaproteobacteria</taxon>
        <taxon>Pasteurellales</taxon>
        <taxon>Pasteurellaceae</taxon>
        <taxon>Volucribacter</taxon>
    </lineage>
</organism>
<comment type="caution">
    <text evidence="2">The sequence shown here is derived from an EMBL/GenBank/DDBJ whole genome shotgun (WGS) entry which is preliminary data.</text>
</comment>
<feature type="transmembrane region" description="Helical" evidence="1">
    <location>
        <begin position="99"/>
        <end position="117"/>
    </location>
</feature>
<feature type="transmembrane region" description="Helical" evidence="1">
    <location>
        <begin position="27"/>
        <end position="49"/>
    </location>
</feature>
<reference evidence="2" key="1">
    <citation type="submission" date="2016-03" db="EMBL/GenBank/DDBJ databases">
        <title>Co-evolution between Pasteurellaceae and their hosts.</title>
        <authorList>
            <person name="Hansen M.J."/>
            <person name="Bojesen A.M."/>
            <person name="Planet P."/>
        </authorList>
    </citation>
    <scope>NUCLEOTIDE SEQUENCE</scope>
    <source>
        <strain evidence="2">146/S8/89</strain>
    </source>
</reference>
<evidence type="ECO:0000313" key="3">
    <source>
        <dbReference type="Proteomes" id="UP001155500"/>
    </source>
</evidence>
<feature type="transmembrane region" description="Helical" evidence="1">
    <location>
        <begin position="123"/>
        <end position="143"/>
    </location>
</feature>